<evidence type="ECO:0000256" key="6">
    <source>
        <dbReference type="ARBA" id="ARBA00022806"/>
    </source>
</evidence>
<evidence type="ECO:0000256" key="12">
    <source>
        <dbReference type="RuleBase" id="RU000492"/>
    </source>
</evidence>
<dbReference type="PROSITE" id="PS51195">
    <property type="entry name" value="Q_MOTIF"/>
    <property type="match status" value="1"/>
</dbReference>
<dbReference type="AlphaFoldDB" id="A0A6P7F5I4"/>
<dbReference type="SMART" id="SM00487">
    <property type="entry name" value="DEXDc"/>
    <property type="match status" value="1"/>
</dbReference>
<dbReference type="InterPro" id="IPR014014">
    <property type="entry name" value="RNA_helicase_DEAD_Q_motif"/>
</dbReference>
<proteinExistence type="inferred from homology"/>
<dbReference type="InterPro" id="IPR014001">
    <property type="entry name" value="Helicase_ATP-bd"/>
</dbReference>
<dbReference type="SMART" id="SM00490">
    <property type="entry name" value="HELICc"/>
    <property type="match status" value="1"/>
</dbReference>
<reference evidence="17" key="1">
    <citation type="submission" date="2025-08" db="UniProtKB">
        <authorList>
            <consortium name="RefSeq"/>
        </authorList>
    </citation>
    <scope>IDENTIFICATION</scope>
    <source>
        <tissue evidence="17">Whole insect</tissue>
    </source>
</reference>
<comment type="similarity">
    <text evidence="2">Belongs to the DEAD box helicase family. DDX54/DBP10 subfamily.</text>
</comment>
<sequence length="761" mass="86509">MADIPGFSDPNNIQETNIQDDTVKKKKNQKGGGFQSMHLNYNVLKGITKRGYKQPTPIQRKTIPVIMEGKDVVAMARTGSGKTAAFLIPLFEKLKIRSAKTGARALVMSPTRELALQTLKFIKELGRFTDLKAAVILGGDSMDDQFSLIHGNPDIIVATPGRFLHVCIEMDLKLNNVEYVVFDEADRLFEMGLGEQLTEIIRRLPDTRQTVLFSATLPKVLVEFAKAGLNDPVLIRLDIESKLPEELVCWYFTVRPEEKLSALLVLLKSHIDLNQQTVVFVATKHHVEYLHMVLDKMGVSNTYIYSNLDPSARKIHAAKFGLGKVKVLIVTDVAARGIDIPQLDNVINFNFPAKSKLFVHRVGRCARAGRSGTAYSLVSPDEFAYLLDLHLFLGRPLALTNASNKNGTVGRIPQSLIEEQHSHILAMHNNNIDLTSTKKVSENGYQQYIRSRPNASADSNRRIKELPLSSCWVHPIFKNVEEDDENERENLLDKMKQYRPNGTIFEICGKNKSEEYVTMKKKRAFHENKISVHQQSIAHKKHAELLEANNNEETLQKSTNEDITDAFSTVVMPKKRKMESLYKNNKKLKVKDENYIPYAPLDQHTEEGLAINNFQKEAMNAQLDLVGDSNEAIRMGKQLKVWDRKKKKMVAAPDFRAGKIKTESGVWISATYKSNRYEQWKEKTKIDQDDDDGNEDDAPAQKRPPRNPHVHWAKHNEKVKMKQRKSEMKSSDQIVKARLIAEKKKNKQKGKKSKKGRKKRN</sequence>
<dbReference type="Gene3D" id="3.40.50.300">
    <property type="entry name" value="P-loop containing nucleotide triphosphate hydrolases"/>
    <property type="match status" value="2"/>
</dbReference>
<dbReference type="GO" id="GO:0005524">
    <property type="term" value="F:ATP binding"/>
    <property type="evidence" value="ECO:0007669"/>
    <property type="project" value="UniProtKB-KW"/>
</dbReference>
<dbReference type="Pfam" id="PF08147">
    <property type="entry name" value="DBP10CT"/>
    <property type="match status" value="1"/>
</dbReference>
<feature type="domain" description="DEAD-box RNA helicase Q" evidence="16">
    <location>
        <begin position="32"/>
        <end position="60"/>
    </location>
</feature>
<evidence type="ECO:0000256" key="7">
    <source>
        <dbReference type="ARBA" id="ARBA00022840"/>
    </source>
</evidence>
<dbReference type="GO" id="GO:0003724">
    <property type="term" value="F:RNA helicase activity"/>
    <property type="evidence" value="ECO:0007669"/>
    <property type="project" value="UniProtKB-EC"/>
</dbReference>
<dbReference type="FunFam" id="3.40.50.300:FF:000865">
    <property type="entry name" value="ATP-dependent RNA helicase DDX54"/>
    <property type="match status" value="1"/>
</dbReference>
<dbReference type="InterPro" id="IPR033517">
    <property type="entry name" value="DDX54/DBP10_DEAD-box_helicase"/>
</dbReference>
<evidence type="ECO:0000256" key="3">
    <source>
        <dbReference type="ARBA" id="ARBA00012552"/>
    </source>
</evidence>
<keyword evidence="7 12" id="KW-0067">ATP-binding</keyword>
<evidence type="ECO:0000256" key="11">
    <source>
        <dbReference type="PROSITE-ProRule" id="PRU00552"/>
    </source>
</evidence>
<feature type="compositionally biased region" description="Polar residues" evidence="13">
    <location>
        <begin position="9"/>
        <end position="20"/>
    </location>
</feature>
<keyword evidence="9" id="KW-0539">Nucleus</keyword>
<dbReference type="Pfam" id="PF00270">
    <property type="entry name" value="DEAD"/>
    <property type="match status" value="1"/>
</dbReference>
<feature type="domain" description="Helicase ATP-binding" evidence="14">
    <location>
        <begin position="63"/>
        <end position="235"/>
    </location>
</feature>
<evidence type="ECO:0000256" key="4">
    <source>
        <dbReference type="ARBA" id="ARBA00022741"/>
    </source>
</evidence>
<dbReference type="InterPro" id="IPR000629">
    <property type="entry name" value="RNA-helicase_DEAD-box_CS"/>
</dbReference>
<evidence type="ECO:0000313" key="17">
    <source>
        <dbReference type="RefSeq" id="XP_028129023.1"/>
    </source>
</evidence>
<evidence type="ECO:0000259" key="14">
    <source>
        <dbReference type="PROSITE" id="PS51192"/>
    </source>
</evidence>
<organism evidence="17">
    <name type="scientific">Diabrotica virgifera virgifera</name>
    <name type="common">western corn rootworm</name>
    <dbReference type="NCBI Taxonomy" id="50390"/>
    <lineage>
        <taxon>Eukaryota</taxon>
        <taxon>Metazoa</taxon>
        <taxon>Ecdysozoa</taxon>
        <taxon>Arthropoda</taxon>
        <taxon>Hexapoda</taxon>
        <taxon>Insecta</taxon>
        <taxon>Pterygota</taxon>
        <taxon>Neoptera</taxon>
        <taxon>Endopterygota</taxon>
        <taxon>Coleoptera</taxon>
        <taxon>Polyphaga</taxon>
        <taxon>Cucujiformia</taxon>
        <taxon>Chrysomeloidea</taxon>
        <taxon>Chrysomelidae</taxon>
        <taxon>Galerucinae</taxon>
        <taxon>Diabroticina</taxon>
        <taxon>Diabroticites</taxon>
        <taxon>Diabrotica</taxon>
    </lineage>
</organism>
<dbReference type="PANTHER" id="PTHR47959">
    <property type="entry name" value="ATP-DEPENDENT RNA HELICASE RHLE-RELATED"/>
    <property type="match status" value="1"/>
</dbReference>
<protein>
    <recommendedName>
        <fullName evidence="3">RNA helicase</fullName>
        <ecNumber evidence="3">3.6.4.13</ecNumber>
    </recommendedName>
</protein>
<evidence type="ECO:0000259" key="16">
    <source>
        <dbReference type="PROSITE" id="PS51195"/>
    </source>
</evidence>
<keyword evidence="5 12" id="KW-0378">Hydrolase</keyword>
<dbReference type="InterPro" id="IPR050079">
    <property type="entry name" value="DEAD_box_RNA_helicase"/>
</dbReference>
<feature type="region of interest" description="Disordered" evidence="13">
    <location>
        <begin position="1"/>
        <end position="34"/>
    </location>
</feature>
<dbReference type="InterPro" id="IPR001650">
    <property type="entry name" value="Helicase_C-like"/>
</dbReference>
<keyword evidence="6 12" id="KW-0347">Helicase</keyword>
<name>A0A6P7F5I4_DIAVI</name>
<evidence type="ECO:0000256" key="10">
    <source>
        <dbReference type="ARBA" id="ARBA00047984"/>
    </source>
</evidence>
<dbReference type="SUPFAM" id="SSF52540">
    <property type="entry name" value="P-loop containing nucleoside triphosphate hydrolases"/>
    <property type="match status" value="2"/>
</dbReference>
<evidence type="ECO:0000256" key="1">
    <source>
        <dbReference type="ARBA" id="ARBA00004604"/>
    </source>
</evidence>
<evidence type="ECO:0000256" key="2">
    <source>
        <dbReference type="ARBA" id="ARBA00010379"/>
    </source>
</evidence>
<accession>A0A6P7F5I4</accession>
<dbReference type="PROSITE" id="PS51192">
    <property type="entry name" value="HELICASE_ATP_BIND_1"/>
    <property type="match status" value="1"/>
</dbReference>
<dbReference type="CDD" id="cd18787">
    <property type="entry name" value="SF2_C_DEAD"/>
    <property type="match status" value="1"/>
</dbReference>
<dbReference type="PROSITE" id="PS51194">
    <property type="entry name" value="HELICASE_CTER"/>
    <property type="match status" value="1"/>
</dbReference>
<dbReference type="PROSITE" id="PS00039">
    <property type="entry name" value="DEAD_ATP_HELICASE"/>
    <property type="match status" value="1"/>
</dbReference>
<dbReference type="RefSeq" id="XP_028129023.1">
    <property type="nucleotide sequence ID" value="XM_028273222.1"/>
</dbReference>
<dbReference type="KEGG" id="dvv:114325224"/>
<feature type="compositionally biased region" description="Basic residues" evidence="13">
    <location>
        <begin position="744"/>
        <end position="761"/>
    </location>
</feature>
<dbReference type="InterPro" id="IPR012541">
    <property type="entry name" value="DBP10_C"/>
</dbReference>
<dbReference type="PANTHER" id="PTHR47959:SF8">
    <property type="entry name" value="RNA HELICASE"/>
    <property type="match status" value="1"/>
</dbReference>
<comment type="catalytic activity">
    <reaction evidence="10">
        <text>ATP + H2O = ADP + phosphate + H(+)</text>
        <dbReference type="Rhea" id="RHEA:13065"/>
        <dbReference type="ChEBI" id="CHEBI:15377"/>
        <dbReference type="ChEBI" id="CHEBI:15378"/>
        <dbReference type="ChEBI" id="CHEBI:30616"/>
        <dbReference type="ChEBI" id="CHEBI:43474"/>
        <dbReference type="ChEBI" id="CHEBI:456216"/>
        <dbReference type="EC" id="3.6.4.13"/>
    </reaction>
</comment>
<dbReference type="FunCoup" id="A0A6P7F5I4">
    <property type="interactions" value="2052"/>
</dbReference>
<gene>
    <name evidence="17" type="primary">LOC114325224</name>
</gene>
<dbReference type="GO" id="GO:0005730">
    <property type="term" value="C:nucleolus"/>
    <property type="evidence" value="ECO:0007669"/>
    <property type="project" value="UniProtKB-SubCell"/>
</dbReference>
<dbReference type="InParanoid" id="A0A6P7F5I4"/>
<dbReference type="SMART" id="SM01123">
    <property type="entry name" value="DBP10CT"/>
    <property type="match status" value="1"/>
</dbReference>
<feature type="compositionally biased region" description="Basic residues" evidence="13">
    <location>
        <begin position="703"/>
        <end position="713"/>
    </location>
</feature>
<dbReference type="InterPro" id="IPR011545">
    <property type="entry name" value="DEAD/DEAH_box_helicase_dom"/>
</dbReference>
<dbReference type="EC" id="3.6.4.13" evidence="3"/>
<dbReference type="GO" id="GO:0005829">
    <property type="term" value="C:cytosol"/>
    <property type="evidence" value="ECO:0007669"/>
    <property type="project" value="TreeGrafter"/>
</dbReference>
<keyword evidence="8" id="KW-0694">RNA-binding</keyword>
<dbReference type="OrthoDB" id="10261375at2759"/>
<dbReference type="InterPro" id="IPR027417">
    <property type="entry name" value="P-loop_NTPase"/>
</dbReference>
<feature type="compositionally biased region" description="Acidic residues" evidence="13">
    <location>
        <begin position="688"/>
        <end position="698"/>
    </location>
</feature>
<feature type="short sequence motif" description="Q motif" evidence="11">
    <location>
        <begin position="32"/>
        <end position="60"/>
    </location>
</feature>
<feature type="domain" description="Helicase C-terminal" evidence="15">
    <location>
        <begin position="259"/>
        <end position="408"/>
    </location>
</feature>
<dbReference type="Pfam" id="PF00271">
    <property type="entry name" value="Helicase_C"/>
    <property type="match status" value="1"/>
</dbReference>
<dbReference type="CDD" id="cd17959">
    <property type="entry name" value="DEADc_DDX54"/>
    <property type="match status" value="1"/>
</dbReference>
<feature type="region of interest" description="Disordered" evidence="13">
    <location>
        <begin position="683"/>
        <end position="761"/>
    </location>
</feature>
<evidence type="ECO:0000256" key="9">
    <source>
        <dbReference type="ARBA" id="ARBA00023242"/>
    </source>
</evidence>
<keyword evidence="4 12" id="KW-0547">Nucleotide-binding</keyword>
<feature type="compositionally biased region" description="Basic and acidic residues" evidence="13">
    <location>
        <begin position="714"/>
        <end position="730"/>
    </location>
</feature>
<evidence type="ECO:0000259" key="15">
    <source>
        <dbReference type="PROSITE" id="PS51194"/>
    </source>
</evidence>
<dbReference type="GO" id="GO:0010468">
    <property type="term" value="P:regulation of gene expression"/>
    <property type="evidence" value="ECO:0007669"/>
    <property type="project" value="UniProtKB-ARBA"/>
</dbReference>
<comment type="subcellular location">
    <subcellularLocation>
        <location evidence="1">Nucleus</location>
        <location evidence="1">Nucleolus</location>
    </subcellularLocation>
</comment>
<evidence type="ECO:0000256" key="8">
    <source>
        <dbReference type="ARBA" id="ARBA00022884"/>
    </source>
</evidence>
<evidence type="ECO:0000256" key="13">
    <source>
        <dbReference type="SAM" id="MobiDB-lite"/>
    </source>
</evidence>
<dbReference type="GO" id="GO:0003723">
    <property type="term" value="F:RNA binding"/>
    <property type="evidence" value="ECO:0007669"/>
    <property type="project" value="UniProtKB-KW"/>
</dbReference>
<evidence type="ECO:0000256" key="5">
    <source>
        <dbReference type="ARBA" id="ARBA00022801"/>
    </source>
</evidence>
<dbReference type="GO" id="GO:0016787">
    <property type="term" value="F:hydrolase activity"/>
    <property type="evidence" value="ECO:0007669"/>
    <property type="project" value="UniProtKB-KW"/>
</dbReference>